<dbReference type="InterPro" id="IPR036514">
    <property type="entry name" value="SGNH_hydro_sf"/>
</dbReference>
<comment type="caution">
    <text evidence="2">The sequence shown here is derived from an EMBL/GenBank/DDBJ whole genome shotgun (WGS) entry which is preliminary data.</text>
</comment>
<dbReference type="InterPro" id="IPR013830">
    <property type="entry name" value="SGNH_hydro"/>
</dbReference>
<dbReference type="Pfam" id="PF13472">
    <property type="entry name" value="Lipase_GDSL_2"/>
    <property type="match status" value="1"/>
</dbReference>
<organism evidence="2 3">
    <name type="scientific">Paradesertivirga mongoliensis</name>
    <dbReference type="NCBI Taxonomy" id="2100740"/>
    <lineage>
        <taxon>Bacteria</taxon>
        <taxon>Pseudomonadati</taxon>
        <taxon>Bacteroidota</taxon>
        <taxon>Sphingobacteriia</taxon>
        <taxon>Sphingobacteriales</taxon>
        <taxon>Sphingobacteriaceae</taxon>
        <taxon>Paradesertivirga</taxon>
    </lineage>
</organism>
<keyword evidence="2" id="KW-0378">Hydrolase</keyword>
<reference evidence="3" key="1">
    <citation type="journal article" date="2019" name="Int. J. Syst. Evol. Microbiol.">
        <title>The Global Catalogue of Microorganisms (GCM) 10K type strain sequencing project: providing services to taxonomists for standard genome sequencing and annotation.</title>
        <authorList>
            <consortium name="The Broad Institute Genomics Platform"/>
            <consortium name="The Broad Institute Genome Sequencing Center for Infectious Disease"/>
            <person name="Wu L."/>
            <person name="Ma J."/>
        </authorList>
    </citation>
    <scope>NUCLEOTIDE SEQUENCE [LARGE SCALE GENOMIC DNA]</scope>
    <source>
        <strain evidence="3">KCTC 42217</strain>
    </source>
</reference>
<accession>A0ABW4ZKP2</accession>
<name>A0ABW4ZKP2_9SPHI</name>
<dbReference type="RefSeq" id="WP_255897743.1">
    <property type="nucleotide sequence ID" value="NZ_JAFMZO010000001.1"/>
</dbReference>
<sequence length="245" mass="27989">MKVLFIGDSITRGTQSVDWIKMIEKDHPYWTMDNVAANGETLTKLSERLKTHLQQNSDYHAVVLQTITNDILLPTFKHRGFWFRQAYRYQIKSGNVPAAPPVFEALLRQTVDYVQKHYNIQLILTTLGCINENLLAETNAKLFSYNSIVKKVAKEMNCILADVSEDFQYHLNKGQTQDYCADDFANTAFLDLISCNIGMADKLSQKRKLHLTIDGVHLNSKGAQIFKEKIETAVLLTKEKSLLFI</sequence>
<gene>
    <name evidence="2" type="ORF">ACFSJU_07285</name>
</gene>
<dbReference type="PANTHER" id="PTHR30383">
    <property type="entry name" value="THIOESTERASE 1/PROTEASE 1/LYSOPHOSPHOLIPASE L1"/>
    <property type="match status" value="1"/>
</dbReference>
<dbReference type="Proteomes" id="UP001597387">
    <property type="component" value="Unassembled WGS sequence"/>
</dbReference>
<dbReference type="Gene3D" id="3.40.50.1110">
    <property type="entry name" value="SGNH hydrolase"/>
    <property type="match status" value="1"/>
</dbReference>
<protein>
    <submittedName>
        <fullName evidence="2">SGNH/GDSL hydrolase family protein</fullName>
    </submittedName>
</protein>
<feature type="domain" description="SGNH hydrolase-type esterase" evidence="1">
    <location>
        <begin position="5"/>
        <end position="224"/>
    </location>
</feature>
<dbReference type="InterPro" id="IPR051532">
    <property type="entry name" value="Ester_Hydrolysis_Enzymes"/>
</dbReference>
<dbReference type="SUPFAM" id="SSF52266">
    <property type="entry name" value="SGNH hydrolase"/>
    <property type="match status" value="1"/>
</dbReference>
<dbReference type="EMBL" id="JBHUHZ010000001">
    <property type="protein sequence ID" value="MFD2162192.1"/>
    <property type="molecule type" value="Genomic_DNA"/>
</dbReference>
<dbReference type="PANTHER" id="PTHR30383:SF5">
    <property type="entry name" value="SGNH HYDROLASE-TYPE ESTERASE DOMAIN-CONTAINING PROTEIN"/>
    <property type="match status" value="1"/>
</dbReference>
<proteinExistence type="predicted"/>
<dbReference type="GO" id="GO:0016787">
    <property type="term" value="F:hydrolase activity"/>
    <property type="evidence" value="ECO:0007669"/>
    <property type="project" value="UniProtKB-KW"/>
</dbReference>
<evidence type="ECO:0000313" key="2">
    <source>
        <dbReference type="EMBL" id="MFD2162192.1"/>
    </source>
</evidence>
<evidence type="ECO:0000259" key="1">
    <source>
        <dbReference type="Pfam" id="PF13472"/>
    </source>
</evidence>
<evidence type="ECO:0000313" key="3">
    <source>
        <dbReference type="Proteomes" id="UP001597387"/>
    </source>
</evidence>
<keyword evidence="3" id="KW-1185">Reference proteome</keyword>